<reference evidence="1" key="1">
    <citation type="journal article" date="2021" name="Environ. Microbiol.">
        <title>Gene family expansions and transcriptome signatures uncover fungal adaptations to wood decay.</title>
        <authorList>
            <person name="Hage H."/>
            <person name="Miyauchi S."/>
            <person name="Viragh M."/>
            <person name="Drula E."/>
            <person name="Min B."/>
            <person name="Chaduli D."/>
            <person name="Navarro D."/>
            <person name="Favel A."/>
            <person name="Norest M."/>
            <person name="Lesage-Meessen L."/>
            <person name="Balint B."/>
            <person name="Merenyi Z."/>
            <person name="de Eugenio L."/>
            <person name="Morin E."/>
            <person name="Martinez A.T."/>
            <person name="Baldrian P."/>
            <person name="Stursova M."/>
            <person name="Martinez M.J."/>
            <person name="Novotny C."/>
            <person name="Magnuson J.K."/>
            <person name="Spatafora J.W."/>
            <person name="Maurice S."/>
            <person name="Pangilinan J."/>
            <person name="Andreopoulos W."/>
            <person name="LaButti K."/>
            <person name="Hundley H."/>
            <person name="Na H."/>
            <person name="Kuo A."/>
            <person name="Barry K."/>
            <person name="Lipzen A."/>
            <person name="Henrissat B."/>
            <person name="Riley R."/>
            <person name="Ahrendt S."/>
            <person name="Nagy L.G."/>
            <person name="Grigoriev I.V."/>
            <person name="Martin F."/>
            <person name="Rosso M.N."/>
        </authorList>
    </citation>
    <scope>NUCLEOTIDE SEQUENCE</scope>
    <source>
        <strain evidence="1">CBS 384.51</strain>
    </source>
</reference>
<proteinExistence type="predicted"/>
<accession>A0ACB8UKQ9</accession>
<keyword evidence="2" id="KW-1185">Reference proteome</keyword>
<evidence type="ECO:0000313" key="2">
    <source>
        <dbReference type="Proteomes" id="UP001055072"/>
    </source>
</evidence>
<dbReference type="Proteomes" id="UP001055072">
    <property type="component" value="Unassembled WGS sequence"/>
</dbReference>
<dbReference type="EMBL" id="MU274900">
    <property type="protein sequence ID" value="KAI0094838.1"/>
    <property type="molecule type" value="Genomic_DNA"/>
</dbReference>
<evidence type="ECO:0000313" key="1">
    <source>
        <dbReference type="EMBL" id="KAI0094838.1"/>
    </source>
</evidence>
<protein>
    <submittedName>
        <fullName evidence="1">Uncharacterized protein</fullName>
    </submittedName>
</protein>
<comment type="caution">
    <text evidence="1">The sequence shown here is derived from an EMBL/GenBank/DDBJ whole genome shotgun (WGS) entry which is preliminary data.</text>
</comment>
<sequence length="493" mass="54729">MSYFRPPDVPGPLQPGYPFTPQGKQNIIKRIIVCCDGTWQDGLVAKERWKYTNVLRLARAINHTDERFSPHVPQVVFYQSGVGTFGDKVIEQLDGIVGASLAEKVQEAYAFIAHNYRPGDEIFLFGFSRGAYTARMIALLIGAIGVLDRTEMDHFADIFMAYQKRGKAENHAEITALDSQLAPWTAHNSPGKIRADSDKDTFSIKCIGVFDTVGSLGLPGELNLSAKMKTLFGFPDRFLGQHIERAFQALAIDEHRKDFDCARFEQTLGGRQKGQVLRQCWFAGSHSDIGGGFQSHDLSDVSLTWMLSNVEDILSLDYKYIQSLPDAVAPWGELAPHKSDTGIYAVADTIQRTLPTETDDVTHEKIHSSVLQQRNLNPAAANAIAANRSLVAPLNPLEEFIKDNWRITHVSQETVEHDEGHGKDHKELTEILHAAKQVLRGGESLGKALLHSVKHKGDAASTDTSTTYDELSVAKLMNEHSMSPVFKEIARDH</sequence>
<name>A0ACB8UKQ9_9APHY</name>
<gene>
    <name evidence="1" type="ORF">BDY19DRAFT_988637</name>
</gene>
<organism evidence="1 2">
    <name type="scientific">Irpex rosettiformis</name>
    <dbReference type="NCBI Taxonomy" id="378272"/>
    <lineage>
        <taxon>Eukaryota</taxon>
        <taxon>Fungi</taxon>
        <taxon>Dikarya</taxon>
        <taxon>Basidiomycota</taxon>
        <taxon>Agaricomycotina</taxon>
        <taxon>Agaricomycetes</taxon>
        <taxon>Polyporales</taxon>
        <taxon>Irpicaceae</taxon>
        <taxon>Irpex</taxon>
    </lineage>
</organism>